<evidence type="ECO:0000313" key="5">
    <source>
        <dbReference type="Proteomes" id="UP000190037"/>
    </source>
</evidence>
<dbReference type="CDD" id="cd02440">
    <property type="entry name" value="AdoMet_MTases"/>
    <property type="match status" value="1"/>
</dbReference>
<dbReference type="OrthoDB" id="9799672at2"/>
<dbReference type="AlphaFoldDB" id="A0A1T3NKS1"/>
<proteinExistence type="predicted"/>
<dbReference type="RefSeq" id="WP_078982221.1">
    <property type="nucleotide sequence ID" value="NZ_MWQN01000004.1"/>
</dbReference>
<dbReference type="InterPro" id="IPR029063">
    <property type="entry name" value="SAM-dependent_MTases_sf"/>
</dbReference>
<comment type="caution">
    <text evidence="4">The sequence shown here is derived from an EMBL/GenBank/DDBJ whole genome shotgun (WGS) entry which is preliminary data.</text>
</comment>
<accession>A0A1T3NKS1</accession>
<organism evidence="4 5">
    <name type="scientific">Embleya scabrispora</name>
    <dbReference type="NCBI Taxonomy" id="159449"/>
    <lineage>
        <taxon>Bacteria</taxon>
        <taxon>Bacillati</taxon>
        <taxon>Actinomycetota</taxon>
        <taxon>Actinomycetes</taxon>
        <taxon>Kitasatosporales</taxon>
        <taxon>Streptomycetaceae</taxon>
        <taxon>Embleya</taxon>
    </lineage>
</organism>
<evidence type="ECO:0000256" key="1">
    <source>
        <dbReference type="ARBA" id="ARBA00022603"/>
    </source>
</evidence>
<name>A0A1T3NKS1_9ACTN</name>
<dbReference type="STRING" id="159449.B4N89_43990"/>
<sequence>MTFTHTLADPRIRTALDRMFGLAERDDAIAATLPAGYASMSAHEKADAAAAIHMPISAAGGVLLYNLIRATRPTTVVEFGMSFGISTLHLAAALRDNGAGRVFTTELSTEKIAAARGTFAETGVDDLITVLEGDALDTLAALDAPADFVLLDGWKDLCLPVLRLLEPRLRPGTLVVADDIDQSSMQPYLDYVRDPGNGYESVSFPVEDGMEISCRL</sequence>
<keyword evidence="5" id="KW-1185">Reference proteome</keyword>
<dbReference type="Gene3D" id="3.40.50.150">
    <property type="entry name" value="Vaccinia Virus protein VP39"/>
    <property type="match status" value="1"/>
</dbReference>
<dbReference type="Pfam" id="PF13578">
    <property type="entry name" value="Methyltransf_24"/>
    <property type="match status" value="1"/>
</dbReference>
<evidence type="ECO:0000256" key="2">
    <source>
        <dbReference type="ARBA" id="ARBA00022679"/>
    </source>
</evidence>
<dbReference type="Proteomes" id="UP000190037">
    <property type="component" value="Unassembled WGS sequence"/>
</dbReference>
<gene>
    <name evidence="4" type="ORF">B4N89_43990</name>
</gene>
<dbReference type="GO" id="GO:0032259">
    <property type="term" value="P:methylation"/>
    <property type="evidence" value="ECO:0007669"/>
    <property type="project" value="UniProtKB-KW"/>
</dbReference>
<keyword evidence="2 4" id="KW-0808">Transferase</keyword>
<dbReference type="PANTHER" id="PTHR43167:SF1">
    <property type="entry name" value="PUTATIVE (AFU_ORTHOLOGUE AFUA_6G01830)-RELATED"/>
    <property type="match status" value="1"/>
</dbReference>
<dbReference type="GO" id="GO:0008171">
    <property type="term" value="F:O-methyltransferase activity"/>
    <property type="evidence" value="ECO:0007669"/>
    <property type="project" value="InterPro"/>
</dbReference>
<evidence type="ECO:0000256" key="3">
    <source>
        <dbReference type="ARBA" id="ARBA00022691"/>
    </source>
</evidence>
<keyword evidence="3" id="KW-0949">S-adenosyl-L-methionine</keyword>
<dbReference type="InterPro" id="IPR002935">
    <property type="entry name" value="SAM_O-MeTrfase"/>
</dbReference>
<dbReference type="PANTHER" id="PTHR43167">
    <property type="entry name" value="PUTATIVE (AFU_ORTHOLOGUE AFUA_6G01830)-RELATED"/>
    <property type="match status" value="1"/>
</dbReference>
<dbReference type="EMBL" id="MWQN01000004">
    <property type="protein sequence ID" value="OPC77467.1"/>
    <property type="molecule type" value="Genomic_DNA"/>
</dbReference>
<dbReference type="SUPFAM" id="SSF53335">
    <property type="entry name" value="S-adenosyl-L-methionine-dependent methyltransferases"/>
    <property type="match status" value="1"/>
</dbReference>
<reference evidence="4 5" key="1">
    <citation type="submission" date="2017-03" db="EMBL/GenBank/DDBJ databases">
        <title>Draft genome sequence of Streptomyces scabrisporus NF3, endophyte isolated from Amphipterygium adstringens.</title>
        <authorList>
            <person name="Vazquez M."/>
            <person name="Ceapa C.D."/>
            <person name="Rodriguez Luna D."/>
            <person name="Sanchez Esquivel S."/>
        </authorList>
    </citation>
    <scope>NUCLEOTIDE SEQUENCE [LARGE SCALE GENOMIC DNA]</scope>
    <source>
        <strain evidence="4 5">NF3</strain>
    </source>
</reference>
<evidence type="ECO:0000313" key="4">
    <source>
        <dbReference type="EMBL" id="OPC77467.1"/>
    </source>
</evidence>
<protein>
    <submittedName>
        <fullName evidence="4">Methyltransferase</fullName>
    </submittedName>
</protein>
<dbReference type="PROSITE" id="PS51682">
    <property type="entry name" value="SAM_OMT_I"/>
    <property type="match status" value="1"/>
</dbReference>
<keyword evidence="1 4" id="KW-0489">Methyltransferase</keyword>